<dbReference type="EMBL" id="CAJNNV010029086">
    <property type="protein sequence ID" value="CAE8626977.1"/>
    <property type="molecule type" value="Genomic_DNA"/>
</dbReference>
<dbReference type="EMBL" id="CAJNNV010033229">
    <property type="protein sequence ID" value="CAE8642935.1"/>
    <property type="molecule type" value="Genomic_DNA"/>
</dbReference>
<protein>
    <submittedName>
        <fullName evidence="2">Uncharacterized protein</fullName>
    </submittedName>
</protein>
<proteinExistence type="predicted"/>
<accession>A0A813HZU9</accession>
<dbReference type="AlphaFoldDB" id="A0A813HZU9"/>
<evidence type="ECO:0000313" key="1">
    <source>
        <dbReference type="EMBL" id="CAE8626977.1"/>
    </source>
</evidence>
<dbReference type="Proteomes" id="UP000654075">
    <property type="component" value="Unassembled WGS sequence"/>
</dbReference>
<comment type="caution">
    <text evidence="2">The sequence shown here is derived from an EMBL/GenBank/DDBJ whole genome shotgun (WGS) entry which is preliminary data.</text>
</comment>
<reference evidence="2" key="1">
    <citation type="submission" date="2021-02" db="EMBL/GenBank/DDBJ databases">
        <authorList>
            <person name="Dougan E. K."/>
            <person name="Rhodes N."/>
            <person name="Thang M."/>
            <person name="Chan C."/>
        </authorList>
    </citation>
    <scope>NUCLEOTIDE SEQUENCE</scope>
</reference>
<name>A0A813HZU9_POLGL</name>
<feature type="non-terminal residue" evidence="2">
    <location>
        <position position="114"/>
    </location>
</feature>
<sequence length="114" mass="11430">MASTACLIPKVGSSESLMLPIDRLEYPEADPSEESAGDIASVRRGGSALAARAAMPPALPPTIPVELLSKPGGDLIGLSVTTLAVTPSSVDSSERVPGRTPVAAGLAARAAMPP</sequence>
<evidence type="ECO:0000313" key="2">
    <source>
        <dbReference type="EMBL" id="CAE8642935.1"/>
    </source>
</evidence>
<gene>
    <name evidence="1" type="ORF">PGLA1383_LOCUS43852</name>
    <name evidence="2" type="ORF">PGLA1383_LOCUS57329</name>
</gene>
<organism evidence="2 3">
    <name type="scientific">Polarella glacialis</name>
    <name type="common">Dinoflagellate</name>
    <dbReference type="NCBI Taxonomy" id="89957"/>
    <lineage>
        <taxon>Eukaryota</taxon>
        <taxon>Sar</taxon>
        <taxon>Alveolata</taxon>
        <taxon>Dinophyceae</taxon>
        <taxon>Suessiales</taxon>
        <taxon>Suessiaceae</taxon>
        <taxon>Polarella</taxon>
    </lineage>
</organism>
<keyword evidence="3" id="KW-1185">Reference proteome</keyword>
<evidence type="ECO:0000313" key="3">
    <source>
        <dbReference type="Proteomes" id="UP000654075"/>
    </source>
</evidence>